<comment type="caution">
    <text evidence="3">The sequence shown here is derived from an EMBL/GenBank/DDBJ whole genome shotgun (WGS) entry which is preliminary data.</text>
</comment>
<reference evidence="3 4" key="1">
    <citation type="journal article" date="2019" name="ISME J.">
        <title>Genome analyses of uncultured TG2/ZB3 bacteria in 'Margulisbacteria' specifically attached to ectosymbiotic spirochetes of protists in the termite gut.</title>
        <authorList>
            <person name="Utami Y.D."/>
            <person name="Kuwahara H."/>
            <person name="Igai K."/>
            <person name="Murakami T."/>
            <person name="Sugaya K."/>
            <person name="Morikawa T."/>
            <person name="Nagura Y."/>
            <person name="Yuki M."/>
            <person name="Deevong P."/>
            <person name="Inoue T."/>
            <person name="Kihara K."/>
            <person name="Lo N."/>
            <person name="Yamada A."/>
            <person name="Ohkuma M."/>
            <person name="Hongoh Y."/>
        </authorList>
    </citation>
    <scope>NUCLEOTIDE SEQUENCE [LARGE SCALE GENOMIC DNA]</scope>
    <source>
        <strain evidence="3">NkOx7-02</strain>
    </source>
</reference>
<evidence type="ECO:0000313" key="3">
    <source>
        <dbReference type="EMBL" id="GBR76393.1"/>
    </source>
</evidence>
<name>A0A388TH01_9BACT</name>
<proteinExistence type="predicted"/>
<evidence type="ECO:0000259" key="2">
    <source>
        <dbReference type="Pfam" id="PF01850"/>
    </source>
</evidence>
<dbReference type="AlphaFoldDB" id="A0A388TH01"/>
<dbReference type="SUPFAM" id="SSF88723">
    <property type="entry name" value="PIN domain-like"/>
    <property type="match status" value="1"/>
</dbReference>
<evidence type="ECO:0000313" key="4">
    <source>
        <dbReference type="Proteomes" id="UP000275925"/>
    </source>
</evidence>
<dbReference type="InterPro" id="IPR044153">
    <property type="entry name" value="PIN_Pae0151-like"/>
</dbReference>
<keyword evidence="4" id="KW-1185">Reference proteome</keyword>
<dbReference type="InterPro" id="IPR051619">
    <property type="entry name" value="TypeII_TA_RNase_PINc/VapC"/>
</dbReference>
<keyword evidence="1" id="KW-0460">Magnesium</keyword>
<dbReference type="InterPro" id="IPR002716">
    <property type="entry name" value="PIN_dom"/>
</dbReference>
<dbReference type="Pfam" id="PF01850">
    <property type="entry name" value="PIN"/>
    <property type="match status" value="1"/>
</dbReference>
<protein>
    <submittedName>
        <fullName evidence="3">Virulence associated protein C (VapC)-like PIN domain</fullName>
    </submittedName>
</protein>
<accession>A0A388TH01</accession>
<gene>
    <name evidence="3" type="ORF">NO2_0949</name>
</gene>
<sequence>MLYVLDASFCASCLLPDEQTAGWEEVFLNVIADAEVYVPQIWWYEMANIFRNNVKRKRLDWATVLELNQCLLNYAFSTDSSFGGAYTEKLLEITKTYDLTAYDAAYLELARRKNATVGTLDDRLKAACLQAKLAVL</sequence>
<dbReference type="Proteomes" id="UP000275925">
    <property type="component" value="Unassembled WGS sequence"/>
</dbReference>
<dbReference type="PANTHER" id="PTHR35901">
    <property type="entry name" value="RIBONUCLEASE VAPC3"/>
    <property type="match status" value="1"/>
</dbReference>
<dbReference type="CDD" id="cd09873">
    <property type="entry name" value="PIN_Pae0151-like"/>
    <property type="match status" value="1"/>
</dbReference>
<dbReference type="Gene3D" id="3.40.50.1010">
    <property type="entry name" value="5'-nuclease"/>
    <property type="match status" value="1"/>
</dbReference>
<dbReference type="InterPro" id="IPR029060">
    <property type="entry name" value="PIN-like_dom_sf"/>
</dbReference>
<feature type="domain" description="PIN" evidence="2">
    <location>
        <begin position="3"/>
        <end position="127"/>
    </location>
</feature>
<evidence type="ECO:0000256" key="1">
    <source>
        <dbReference type="ARBA" id="ARBA00022842"/>
    </source>
</evidence>
<dbReference type="EMBL" id="BGZO01000026">
    <property type="protein sequence ID" value="GBR76393.1"/>
    <property type="molecule type" value="Genomic_DNA"/>
</dbReference>
<dbReference type="PANTHER" id="PTHR35901:SF1">
    <property type="entry name" value="EXONUCLEASE VAPC9"/>
    <property type="match status" value="1"/>
</dbReference>
<organism evidence="3 4">
    <name type="scientific">Candidatus Termititenax persephonae</name>
    <dbReference type="NCBI Taxonomy" id="2218525"/>
    <lineage>
        <taxon>Bacteria</taxon>
        <taxon>Bacillati</taxon>
        <taxon>Candidatus Margulisiibacteriota</taxon>
        <taxon>Candidatus Termititenacia</taxon>
        <taxon>Candidatus Termititenacales</taxon>
        <taxon>Candidatus Termititenacaceae</taxon>
        <taxon>Candidatus Termititenax</taxon>
    </lineage>
</organism>